<dbReference type="Pfam" id="PF03514">
    <property type="entry name" value="GRAS"/>
    <property type="match status" value="1"/>
</dbReference>
<feature type="chain" id="PRO_5044020973" description="Scarecrow-like protein 6" evidence="5">
    <location>
        <begin position="27"/>
        <end position="694"/>
    </location>
</feature>
<comment type="caution">
    <text evidence="6">The sequence shown here is derived from an EMBL/GenBank/DDBJ whole genome shotgun (WGS) entry which is preliminary data.</text>
</comment>
<evidence type="ECO:0000256" key="5">
    <source>
        <dbReference type="SAM" id="SignalP"/>
    </source>
</evidence>
<evidence type="ECO:0008006" key="8">
    <source>
        <dbReference type="Google" id="ProtNLM"/>
    </source>
</evidence>
<comment type="caution">
    <text evidence="3">Lacks conserved residue(s) required for the propagation of feature annotation.</text>
</comment>
<keyword evidence="1" id="KW-0805">Transcription regulation</keyword>
<dbReference type="PROSITE" id="PS50985">
    <property type="entry name" value="GRAS"/>
    <property type="match status" value="1"/>
</dbReference>
<feature type="signal peptide" evidence="5">
    <location>
        <begin position="1"/>
        <end position="26"/>
    </location>
</feature>
<name>A0AAU9L8J4_9ASTR</name>
<dbReference type="EMBL" id="CAKMRJ010000001">
    <property type="protein sequence ID" value="CAH1412148.1"/>
    <property type="molecule type" value="Genomic_DNA"/>
</dbReference>
<evidence type="ECO:0000256" key="3">
    <source>
        <dbReference type="PROSITE-ProRule" id="PRU01191"/>
    </source>
</evidence>
<dbReference type="Proteomes" id="UP001157418">
    <property type="component" value="Unassembled WGS sequence"/>
</dbReference>
<keyword evidence="5" id="KW-0732">Signal</keyword>
<proteinExistence type="inferred from homology"/>
<dbReference type="InterPro" id="IPR005202">
    <property type="entry name" value="TF_GRAS"/>
</dbReference>
<evidence type="ECO:0000256" key="2">
    <source>
        <dbReference type="ARBA" id="ARBA00023163"/>
    </source>
</evidence>
<keyword evidence="7" id="KW-1185">Reference proteome</keyword>
<evidence type="ECO:0000313" key="7">
    <source>
        <dbReference type="Proteomes" id="UP001157418"/>
    </source>
</evidence>
<dbReference type="AlphaFoldDB" id="A0AAU9L8J4"/>
<comment type="similarity">
    <text evidence="3">Belongs to the GRAS family.</text>
</comment>
<keyword evidence="2" id="KW-0804">Transcription</keyword>
<dbReference type="PANTHER" id="PTHR31636">
    <property type="entry name" value="OSJNBA0084A10.13 PROTEIN-RELATED"/>
    <property type="match status" value="1"/>
</dbReference>
<evidence type="ECO:0000313" key="6">
    <source>
        <dbReference type="EMBL" id="CAH1412148.1"/>
    </source>
</evidence>
<feature type="region of interest" description="Disordered" evidence="4">
    <location>
        <begin position="56"/>
        <end position="85"/>
    </location>
</feature>
<gene>
    <name evidence="6" type="ORF">LVIROSA_LOCUS185</name>
</gene>
<sequence>MPLPFKFEGKRVVVLQWVVAAAAASAEVVVLPCVNQVENFQDLVNKQRKYIEQPKSVLDNANSSPSPPTSTSTLSSSLGGGGDGELAAEVVSGNPCIKWSPPENQETNSSNVGVFENHQLLSEQSLDINGVKCGEMEDWESVLSESGQEQSILRWIMDEVEDPSMGLNKMLNGGGGTADGELTVTGGFGVFDQAYPGFDSNNPIGQIGNFHQFQKFAHEKIELSANPQTPPPAAPAKFADHHLHKKLSDPQYAIFSQLNPSQIPSLNVKPQTLINASQSDKNSTPFLQLEHQTLIPSQHKRYNTGSTASNFPTPNPFQFLQHKPSSIKKIFAIDEPDNHHHQGIIDQLFKAADMIQSGNNPILAQSILARLNQLSPIGKPFERAAFYFKEALQLLLHSIINNMNPISSPFSFIHKIGAYKAFSEVSPFVQFTNFTCNQSILEALDGFNQIRIIDFNIGYGDQCASFMQELALKRNNNLVPSLKITAFASPMNDHFELSITRDNLVNFAKEINIDFEFEIVNLDVLFLTFRVSDKEAIAVNLSPSSQIPFPLVLRFVKNLSPKIVVSVDRGCERTDLPFPNHLIYALQSFSNLIETLDAVNMNVDTLQKIELFMIQPSIEKIVTGRYSFPETTQNLRGQFLSAGFLPISFSNFTENQALYVIKRAFLGFHIEKRHSELVLCWQRREIVSVSAWRC</sequence>
<reference evidence="6 7" key="1">
    <citation type="submission" date="2022-01" db="EMBL/GenBank/DDBJ databases">
        <authorList>
            <person name="Xiong W."/>
            <person name="Schranz E."/>
        </authorList>
    </citation>
    <scope>NUCLEOTIDE SEQUENCE [LARGE SCALE GENOMIC DNA]</scope>
</reference>
<accession>A0AAU9L8J4</accession>
<feature type="region of interest" description="SAW" evidence="3">
    <location>
        <begin position="623"/>
        <end position="693"/>
    </location>
</feature>
<evidence type="ECO:0000256" key="4">
    <source>
        <dbReference type="SAM" id="MobiDB-lite"/>
    </source>
</evidence>
<organism evidence="6 7">
    <name type="scientific">Lactuca virosa</name>
    <dbReference type="NCBI Taxonomy" id="75947"/>
    <lineage>
        <taxon>Eukaryota</taxon>
        <taxon>Viridiplantae</taxon>
        <taxon>Streptophyta</taxon>
        <taxon>Embryophyta</taxon>
        <taxon>Tracheophyta</taxon>
        <taxon>Spermatophyta</taxon>
        <taxon>Magnoliopsida</taxon>
        <taxon>eudicotyledons</taxon>
        <taxon>Gunneridae</taxon>
        <taxon>Pentapetalae</taxon>
        <taxon>asterids</taxon>
        <taxon>campanulids</taxon>
        <taxon>Asterales</taxon>
        <taxon>Asteraceae</taxon>
        <taxon>Cichorioideae</taxon>
        <taxon>Cichorieae</taxon>
        <taxon>Lactucinae</taxon>
        <taxon>Lactuca</taxon>
    </lineage>
</organism>
<evidence type="ECO:0000256" key="1">
    <source>
        <dbReference type="ARBA" id="ARBA00023015"/>
    </source>
</evidence>
<protein>
    <recommendedName>
        <fullName evidence="8">Scarecrow-like protein 6</fullName>
    </recommendedName>
</protein>